<comment type="caution">
    <text evidence="3">The sequence shown here is derived from an EMBL/GenBank/DDBJ whole genome shotgun (WGS) entry which is preliminary data.</text>
</comment>
<accession>A0A0F8D6L7</accession>
<keyword evidence="1" id="KW-1133">Transmembrane helix</keyword>
<keyword evidence="1" id="KW-0472">Membrane</keyword>
<proteinExistence type="predicted"/>
<evidence type="ECO:0000256" key="1">
    <source>
        <dbReference type="SAM" id="Phobius"/>
    </source>
</evidence>
<dbReference type="RefSeq" id="WP_050023570.1">
    <property type="nucleotide sequence ID" value="NZ_JNFH02000007.1"/>
</dbReference>
<organism evidence="3 4">
    <name type="scientific">Halorubrum saccharovorum</name>
    <dbReference type="NCBI Taxonomy" id="2248"/>
    <lineage>
        <taxon>Archaea</taxon>
        <taxon>Methanobacteriati</taxon>
        <taxon>Methanobacteriota</taxon>
        <taxon>Stenosarchaea group</taxon>
        <taxon>Halobacteria</taxon>
        <taxon>Halobacteriales</taxon>
        <taxon>Haloferacaceae</taxon>
        <taxon>Halorubrum</taxon>
    </lineage>
</organism>
<feature type="transmembrane region" description="Helical" evidence="1">
    <location>
        <begin position="141"/>
        <end position="163"/>
    </location>
</feature>
<evidence type="ECO:0000313" key="3">
    <source>
        <dbReference type="EMBL" id="KKF39949.1"/>
    </source>
</evidence>
<dbReference type="Pfam" id="PF25934">
    <property type="entry name" value="DUF7979"/>
    <property type="match status" value="1"/>
</dbReference>
<sequence length="170" mass="17929">MRTRLAVAGLAVVGVLLMANPLYLPVPIGEPDPAYTHSVQPAESGSPVAGVDAPEQGNGTADGVVDYADLDPEARAAFDRALDSEAGFGVEDPDERVDSLSYPTEPTPGDGLLLVAYEGERYEFWTRTVEREPGAVVAQRIAVQPVAFLAGFFAVLAAAALGFRGRIDRT</sequence>
<dbReference type="EMBL" id="JNFH02000007">
    <property type="protein sequence ID" value="KKF39949.1"/>
    <property type="molecule type" value="Genomic_DNA"/>
</dbReference>
<gene>
    <name evidence="3" type="ORF">FK85_24490</name>
</gene>
<evidence type="ECO:0000313" key="4">
    <source>
        <dbReference type="Proteomes" id="UP000053331"/>
    </source>
</evidence>
<dbReference type="InterPro" id="IPR058285">
    <property type="entry name" value="DUF7979"/>
</dbReference>
<evidence type="ECO:0000259" key="2">
    <source>
        <dbReference type="Pfam" id="PF25934"/>
    </source>
</evidence>
<keyword evidence="4" id="KW-1185">Reference proteome</keyword>
<protein>
    <recommendedName>
        <fullName evidence="2">DUF7979 domain-containing protein</fullName>
    </recommendedName>
</protein>
<dbReference type="Proteomes" id="UP000053331">
    <property type="component" value="Unassembled WGS sequence"/>
</dbReference>
<dbReference type="AlphaFoldDB" id="A0A0F8D6L7"/>
<reference evidence="3 4" key="1">
    <citation type="journal article" date="2015" name="Genome Announc.">
        <title>Draft genome sequence of a Halorubrum H3 strain isolated from the burlinskoye salt lake (Altai Krai, Russia).</title>
        <authorList>
            <person name="Rozanov A.S."/>
            <person name="Bryanskaya A.V."/>
            <person name="Malup T.K."/>
            <person name="Kotenko A.V."/>
            <person name="Peltek S.E."/>
        </authorList>
    </citation>
    <scope>NUCLEOTIDE SEQUENCE [LARGE SCALE GENOMIC DNA]</scope>
    <source>
        <strain evidence="3 4">H3</strain>
    </source>
</reference>
<keyword evidence="1" id="KW-0812">Transmembrane</keyword>
<feature type="domain" description="DUF7979" evidence="2">
    <location>
        <begin position="50"/>
        <end position="125"/>
    </location>
</feature>
<name>A0A0F8D6L7_9EURY</name>
<dbReference type="OrthoDB" id="330023at2157"/>